<keyword evidence="2" id="KW-1185">Reference proteome</keyword>
<dbReference type="EMBL" id="JAKRRY010000050">
    <property type="protein sequence ID" value="MCW8348895.1"/>
    <property type="molecule type" value="Genomic_DNA"/>
</dbReference>
<gene>
    <name evidence="1" type="ORF">MD535_23155</name>
</gene>
<dbReference type="InterPro" id="IPR032720">
    <property type="entry name" value="Cys_rich_CWC"/>
</dbReference>
<accession>A0A9X3CSZ2</accession>
<dbReference type="Pfam" id="PF06945">
    <property type="entry name" value="DUF1289"/>
    <property type="match status" value="1"/>
</dbReference>
<dbReference type="Pfam" id="PF14375">
    <property type="entry name" value="Cys_rich_CWC"/>
    <property type="match status" value="1"/>
</dbReference>
<dbReference type="AlphaFoldDB" id="A0A9X3CSZ2"/>
<dbReference type="RefSeq" id="WP_265677543.1">
    <property type="nucleotide sequence ID" value="NZ_JAKRRY010000050.1"/>
</dbReference>
<proteinExistence type="predicted"/>
<reference evidence="1" key="1">
    <citation type="submission" date="2022-02" db="EMBL/GenBank/DDBJ databases">
        <title>Vibrio sp. nov, a new bacterium isolated from seawater.</title>
        <authorList>
            <person name="Yuan Y."/>
        </authorList>
    </citation>
    <scope>NUCLEOTIDE SEQUENCE</scope>
    <source>
        <strain evidence="1">ZSDZ65</strain>
    </source>
</reference>
<comment type="caution">
    <text evidence="1">The sequence shown here is derived from an EMBL/GenBank/DDBJ whole genome shotgun (WGS) entry which is preliminary data.</text>
</comment>
<evidence type="ECO:0000313" key="1">
    <source>
        <dbReference type="EMBL" id="MCW8348895.1"/>
    </source>
</evidence>
<sequence>MQTPCRAACKNNGGICSGCHRTMNELSGWRHLSNDDRQQKMTQISGEQATHKCEQCGEPAYCEISAGKDSCWCFEIDKRDTSSLPTSTLCLCRQCLSALPIK</sequence>
<dbReference type="Proteomes" id="UP001155587">
    <property type="component" value="Unassembled WGS sequence"/>
</dbReference>
<organism evidence="1 2">
    <name type="scientific">Vibrio qingdaonensis</name>
    <dbReference type="NCBI Taxonomy" id="2829491"/>
    <lineage>
        <taxon>Bacteria</taxon>
        <taxon>Pseudomonadati</taxon>
        <taxon>Pseudomonadota</taxon>
        <taxon>Gammaproteobacteria</taxon>
        <taxon>Vibrionales</taxon>
        <taxon>Vibrionaceae</taxon>
        <taxon>Vibrio</taxon>
    </lineage>
</organism>
<protein>
    <submittedName>
        <fullName evidence="1">DUF1289 domain-containing protein</fullName>
    </submittedName>
</protein>
<name>A0A9X3CSZ2_9VIBR</name>
<evidence type="ECO:0000313" key="2">
    <source>
        <dbReference type="Proteomes" id="UP001155587"/>
    </source>
</evidence>
<dbReference type="InterPro" id="IPR010710">
    <property type="entry name" value="DUF1289"/>
</dbReference>